<dbReference type="InterPro" id="IPR052960">
    <property type="entry name" value="GlcN6P_deaminase-like"/>
</dbReference>
<dbReference type="PANTHER" id="PTHR42892">
    <property type="entry name" value="GLUCOSAMINE-6-PHOSPHATE DEAMINASE-LIKE PROTEIN BT_0258-RELATED"/>
    <property type="match status" value="1"/>
</dbReference>
<keyword evidence="4" id="KW-1185">Reference proteome</keyword>
<reference evidence="3 4" key="1">
    <citation type="submission" date="2021-01" db="EMBL/GenBank/DDBJ databases">
        <title>Chryseolinea sp. Jin1 Genome sequencing and assembly.</title>
        <authorList>
            <person name="Kim I."/>
        </authorList>
    </citation>
    <scope>NUCLEOTIDE SEQUENCE [LARGE SCALE GENOMIC DNA]</scope>
    <source>
        <strain evidence="3 4">Jin1</strain>
    </source>
</reference>
<evidence type="ECO:0000313" key="3">
    <source>
        <dbReference type="EMBL" id="MBL0745803.1"/>
    </source>
</evidence>
<dbReference type="Pfam" id="PF01182">
    <property type="entry name" value="Glucosamine_iso"/>
    <property type="match status" value="1"/>
</dbReference>
<evidence type="ECO:0000259" key="2">
    <source>
        <dbReference type="Pfam" id="PF01182"/>
    </source>
</evidence>
<organism evidence="3 4">
    <name type="scientific">Chryseolinea lacunae</name>
    <dbReference type="NCBI Taxonomy" id="2801331"/>
    <lineage>
        <taxon>Bacteria</taxon>
        <taxon>Pseudomonadati</taxon>
        <taxon>Bacteroidota</taxon>
        <taxon>Cytophagia</taxon>
        <taxon>Cytophagales</taxon>
        <taxon>Fulvivirgaceae</taxon>
        <taxon>Chryseolinea</taxon>
    </lineage>
</organism>
<dbReference type="NCBIfam" id="TIGR00502">
    <property type="entry name" value="nagB"/>
    <property type="match status" value="1"/>
</dbReference>
<dbReference type="RefSeq" id="WP_202016435.1">
    <property type="nucleotide sequence ID" value="NZ_JAERRB010000019.1"/>
</dbReference>
<feature type="domain" description="Glucosamine/galactosamine-6-phosphate isomerase" evidence="2">
    <location>
        <begin position="24"/>
        <end position="242"/>
    </location>
</feature>
<protein>
    <recommendedName>
        <fullName evidence="1">Glucosamine-6-phosphate deaminase</fullName>
        <ecNumber evidence="1">3.5.99.6</ecNumber>
    </recommendedName>
</protein>
<dbReference type="EC" id="3.5.99.6" evidence="1"/>
<dbReference type="InterPro" id="IPR006148">
    <property type="entry name" value="Glc/Gal-6P_isomerase"/>
</dbReference>
<dbReference type="EMBL" id="JAERRB010000019">
    <property type="protein sequence ID" value="MBL0745803.1"/>
    <property type="molecule type" value="Genomic_DNA"/>
</dbReference>
<dbReference type="InterPro" id="IPR037171">
    <property type="entry name" value="NagB/RpiA_transferase-like"/>
</dbReference>
<proteinExistence type="predicted"/>
<name>A0ABS1L257_9BACT</name>
<dbReference type="CDD" id="cd01399">
    <property type="entry name" value="GlcN6P_deaminase"/>
    <property type="match status" value="1"/>
</dbReference>
<dbReference type="InterPro" id="IPR004547">
    <property type="entry name" value="Glucosamine6P_isomerase"/>
</dbReference>
<dbReference type="GO" id="GO:0004342">
    <property type="term" value="F:glucosamine-6-phosphate deaminase activity"/>
    <property type="evidence" value="ECO:0007669"/>
    <property type="project" value="UniProtKB-EC"/>
</dbReference>
<evidence type="ECO:0000256" key="1">
    <source>
        <dbReference type="NCBIfam" id="TIGR00502"/>
    </source>
</evidence>
<dbReference type="PANTHER" id="PTHR42892:SF1">
    <property type="entry name" value="GLUCOSAMINE-6-PHOSPHATE ISOMERASE"/>
    <property type="match status" value="1"/>
</dbReference>
<gene>
    <name evidence="3" type="primary">nagB</name>
    <name evidence="3" type="ORF">JI741_31505</name>
</gene>
<dbReference type="SUPFAM" id="SSF100950">
    <property type="entry name" value="NagB/RpiA/CoA transferase-like"/>
    <property type="match status" value="1"/>
</dbReference>
<dbReference type="Proteomes" id="UP000613030">
    <property type="component" value="Unassembled WGS sequence"/>
</dbReference>
<dbReference type="Gene3D" id="3.40.50.1360">
    <property type="match status" value="1"/>
</dbReference>
<evidence type="ECO:0000313" key="4">
    <source>
        <dbReference type="Proteomes" id="UP000613030"/>
    </source>
</evidence>
<accession>A0ABS1L257</accession>
<sequence length="271" mass="30562">MKHITIDRDKTRILIFPLLDDGSRYVAEQIATTIRSRQANGNYCVLGLATGATPKKIYAHLIAMHRNEGLSFRNVVTFNLDEYFPMRPEHQQSYARFMRDNLFNHIDIDFKNVHMPNGTIDAIHVHDFCQRYEQQIVSWGGIDLQILGIGRTGHIGFNEPGSPSDSETRLVSLDPITRKDAVPGFGCLEAVPTHALTMGIKTIMQAKRIILMAWGVQKAPIVKRTLDCEITEMVPASFLRQHDACSIVLDRLAAMQVLRTANGPQLNPRMK</sequence>
<keyword evidence="3" id="KW-0378">Hydrolase</keyword>
<comment type="caution">
    <text evidence="3">The sequence shown here is derived from an EMBL/GenBank/DDBJ whole genome shotgun (WGS) entry which is preliminary data.</text>
</comment>